<dbReference type="InterPro" id="IPR006260">
    <property type="entry name" value="TonB/TolA_C"/>
</dbReference>
<dbReference type="GO" id="GO:0015891">
    <property type="term" value="P:siderophore transport"/>
    <property type="evidence" value="ECO:0007669"/>
    <property type="project" value="InterPro"/>
</dbReference>
<evidence type="ECO:0000256" key="6">
    <source>
        <dbReference type="ARBA" id="ARBA00022692"/>
    </source>
</evidence>
<evidence type="ECO:0000256" key="10">
    <source>
        <dbReference type="RuleBase" id="RU362123"/>
    </source>
</evidence>
<evidence type="ECO:0000313" key="13">
    <source>
        <dbReference type="EMBL" id="BBA32025.1"/>
    </source>
</evidence>
<keyword evidence="4 10" id="KW-1003">Cell membrane</keyword>
<dbReference type="GO" id="GO:0030288">
    <property type="term" value="C:outer membrane-bounded periplasmic space"/>
    <property type="evidence" value="ECO:0007669"/>
    <property type="project" value="InterPro"/>
</dbReference>
<keyword evidence="10" id="KW-0735">Signal-anchor</keyword>
<dbReference type="Gene3D" id="3.30.1150.10">
    <property type="match status" value="1"/>
</dbReference>
<dbReference type="Pfam" id="PF03544">
    <property type="entry name" value="TonB_C"/>
    <property type="match status" value="1"/>
</dbReference>
<comment type="function">
    <text evidence="10">Interacts with outer membrane receptor proteins that carry out high-affinity binding and energy dependent uptake into the periplasmic space of specific substrates. It could act to transduce energy from the cytoplasmic membrane to specific energy-requiring processes in the outer membrane, resulting in the release into the periplasm of ligands bound by these outer membrane proteins.</text>
</comment>
<keyword evidence="3 10" id="KW-0813">Transport</keyword>
<keyword evidence="5 10" id="KW-0997">Cell inner membrane</keyword>
<evidence type="ECO:0000256" key="7">
    <source>
        <dbReference type="ARBA" id="ARBA00022927"/>
    </source>
</evidence>
<feature type="compositionally biased region" description="Polar residues" evidence="11">
    <location>
        <begin position="92"/>
        <end position="101"/>
    </location>
</feature>
<evidence type="ECO:0000259" key="12">
    <source>
        <dbReference type="PROSITE" id="PS52015"/>
    </source>
</evidence>
<dbReference type="GO" id="GO:0015031">
    <property type="term" value="P:protein transport"/>
    <property type="evidence" value="ECO:0007669"/>
    <property type="project" value="UniProtKB-UniRule"/>
</dbReference>
<dbReference type="NCBIfam" id="TIGR01352">
    <property type="entry name" value="tonB_Cterm"/>
    <property type="match status" value="1"/>
</dbReference>
<dbReference type="PROSITE" id="PS52015">
    <property type="entry name" value="TONB_CTD"/>
    <property type="match status" value="1"/>
</dbReference>
<dbReference type="GO" id="GO:0055085">
    <property type="term" value="P:transmembrane transport"/>
    <property type="evidence" value="ECO:0007669"/>
    <property type="project" value="InterPro"/>
</dbReference>
<evidence type="ECO:0000256" key="3">
    <source>
        <dbReference type="ARBA" id="ARBA00022448"/>
    </source>
</evidence>
<name>A0A286T7I8_9GAMM</name>
<evidence type="ECO:0000256" key="1">
    <source>
        <dbReference type="ARBA" id="ARBA00004383"/>
    </source>
</evidence>
<proteinExistence type="inferred from homology"/>
<keyword evidence="9" id="KW-0472">Membrane</keyword>
<keyword evidence="7 10" id="KW-0653">Protein transport</keyword>
<keyword evidence="8" id="KW-1133">Transmembrane helix</keyword>
<evidence type="ECO:0000256" key="2">
    <source>
        <dbReference type="ARBA" id="ARBA00006555"/>
    </source>
</evidence>
<comment type="subcellular location">
    <subcellularLocation>
        <location evidence="1 10">Cell inner membrane</location>
        <topology evidence="1 10">Single-pass membrane protein</topology>
        <orientation evidence="1 10">Periplasmic side</orientation>
    </subcellularLocation>
</comment>
<gene>
    <name evidence="13" type="ORF">sS8_0055</name>
</gene>
<organism evidence="13 14">
    <name type="scientific">Methylocaldum marinum</name>
    <dbReference type="NCBI Taxonomy" id="1432792"/>
    <lineage>
        <taxon>Bacteria</taxon>
        <taxon>Pseudomonadati</taxon>
        <taxon>Pseudomonadota</taxon>
        <taxon>Gammaproteobacteria</taxon>
        <taxon>Methylococcales</taxon>
        <taxon>Methylococcaceae</taxon>
        <taxon>Methylocaldum</taxon>
    </lineage>
</organism>
<dbReference type="PANTHER" id="PTHR33446:SF2">
    <property type="entry name" value="PROTEIN TONB"/>
    <property type="match status" value="1"/>
</dbReference>
<sequence length="222" mass="23139">MVHAAVLPMLIKEESMPAVQSPSMAPVMVDLISVADPQPEAPQAIQKPAEPVKPKIESPKPKPKPKPKKASPPAKPSPILSTPGESAVRQATAESTPSPRQTPAEAAPASAPPASAAAATALSPAPAPVAPPRFNAAYLRNPAPVYPVGSLRRKEQGKVVLRVLVDAGGSAETVKLQTSSGYERLDAAALETVKQWKFVPARQGEKSVPAWVLVPISFSLEG</sequence>
<accession>A0A286T7I8</accession>
<reference evidence="13 14" key="1">
    <citation type="submission" date="2016-12" db="EMBL/GenBank/DDBJ databases">
        <title>Genome sequencing of Methylocaldum marinum.</title>
        <authorList>
            <person name="Takeuchi M."/>
            <person name="Kamagata Y."/>
            <person name="Hiraoka S."/>
            <person name="Oshima K."/>
            <person name="Hattori M."/>
            <person name="Iwasaki W."/>
        </authorList>
    </citation>
    <scope>NUCLEOTIDE SEQUENCE [LARGE SCALE GENOMIC DNA]</scope>
    <source>
        <strain evidence="13 14">S8</strain>
    </source>
</reference>
<feature type="compositionally biased region" description="Basic and acidic residues" evidence="11">
    <location>
        <begin position="50"/>
        <end position="60"/>
    </location>
</feature>
<evidence type="ECO:0000256" key="11">
    <source>
        <dbReference type="SAM" id="MobiDB-lite"/>
    </source>
</evidence>
<dbReference type="InterPro" id="IPR003538">
    <property type="entry name" value="TonB"/>
</dbReference>
<protein>
    <recommendedName>
        <fullName evidence="10">Protein TonB</fullName>
    </recommendedName>
</protein>
<dbReference type="EMBL" id="AP017928">
    <property type="protein sequence ID" value="BBA32025.1"/>
    <property type="molecule type" value="Genomic_DNA"/>
</dbReference>
<dbReference type="GO" id="GO:0031992">
    <property type="term" value="F:energy transducer activity"/>
    <property type="evidence" value="ECO:0007669"/>
    <property type="project" value="InterPro"/>
</dbReference>
<evidence type="ECO:0000256" key="4">
    <source>
        <dbReference type="ARBA" id="ARBA00022475"/>
    </source>
</evidence>
<feature type="compositionally biased region" description="Low complexity" evidence="11">
    <location>
        <begin position="103"/>
        <end position="119"/>
    </location>
</feature>
<dbReference type="AlphaFoldDB" id="A0A286T7I8"/>
<dbReference type="PRINTS" id="PR01374">
    <property type="entry name" value="TONBPROTEIN"/>
</dbReference>
<comment type="similarity">
    <text evidence="2 10">Belongs to the TonB family.</text>
</comment>
<evidence type="ECO:0000256" key="9">
    <source>
        <dbReference type="ARBA" id="ARBA00023136"/>
    </source>
</evidence>
<dbReference type="SUPFAM" id="SSF74653">
    <property type="entry name" value="TolA/TonB C-terminal domain"/>
    <property type="match status" value="1"/>
</dbReference>
<dbReference type="Proteomes" id="UP000266313">
    <property type="component" value="Chromosome"/>
</dbReference>
<evidence type="ECO:0000256" key="8">
    <source>
        <dbReference type="ARBA" id="ARBA00022989"/>
    </source>
</evidence>
<dbReference type="KEGG" id="mmai:sS8_0055"/>
<evidence type="ECO:0000256" key="5">
    <source>
        <dbReference type="ARBA" id="ARBA00022519"/>
    </source>
</evidence>
<dbReference type="InterPro" id="IPR051045">
    <property type="entry name" value="TonB-dependent_transducer"/>
</dbReference>
<dbReference type="GO" id="GO:0098797">
    <property type="term" value="C:plasma membrane protein complex"/>
    <property type="evidence" value="ECO:0007669"/>
    <property type="project" value="TreeGrafter"/>
</dbReference>
<dbReference type="InterPro" id="IPR037682">
    <property type="entry name" value="TonB_C"/>
</dbReference>
<keyword evidence="6" id="KW-0812">Transmembrane</keyword>
<feature type="region of interest" description="Disordered" evidence="11">
    <location>
        <begin position="38"/>
        <end position="119"/>
    </location>
</feature>
<feature type="domain" description="TonB C-terminal" evidence="12">
    <location>
        <begin position="131"/>
        <end position="222"/>
    </location>
</feature>
<keyword evidence="14" id="KW-1185">Reference proteome</keyword>
<dbReference type="PANTHER" id="PTHR33446">
    <property type="entry name" value="PROTEIN TONB-RELATED"/>
    <property type="match status" value="1"/>
</dbReference>
<evidence type="ECO:0000313" key="14">
    <source>
        <dbReference type="Proteomes" id="UP000266313"/>
    </source>
</evidence>